<dbReference type="Proteomes" id="UP000000814">
    <property type="component" value="Chromosome"/>
</dbReference>
<evidence type="ECO:0000313" key="3">
    <source>
        <dbReference type="Proteomes" id="UP000000814"/>
    </source>
</evidence>
<keyword evidence="1" id="KW-0175">Coiled coil</keyword>
<organism evidence="2 3">
    <name type="scientific">Clostridium acetobutylicum (strain ATCC 824 / DSM 792 / JCM 1419 / IAM 19013 / LMG 5710 / NBRC 13948 / NRRL B-527 / VKM B-1787 / 2291 / W)</name>
    <dbReference type="NCBI Taxonomy" id="272562"/>
    <lineage>
        <taxon>Bacteria</taxon>
        <taxon>Bacillati</taxon>
        <taxon>Bacillota</taxon>
        <taxon>Clostridia</taxon>
        <taxon>Eubacteriales</taxon>
        <taxon>Clostridiaceae</taxon>
        <taxon>Clostridium</taxon>
    </lineage>
</organism>
<proteinExistence type="predicted"/>
<dbReference type="HOGENOM" id="CLU_1537377_0_0_9"/>
<accession>Q97JV6</accession>
<dbReference type="AlphaFoldDB" id="Q97JV6"/>
<evidence type="ECO:0000256" key="1">
    <source>
        <dbReference type="SAM" id="Coils"/>
    </source>
</evidence>
<dbReference type="PIR" id="H97043">
    <property type="entry name" value="H97043"/>
</dbReference>
<protein>
    <submittedName>
        <fullName evidence="2">Uncharacterized protein</fullName>
    </submittedName>
</protein>
<dbReference type="STRING" id="272562.CA_C1167"/>
<reference evidence="2 3" key="1">
    <citation type="journal article" date="2001" name="J. Bacteriol.">
        <title>Genome sequence and comparative analysis of the solvent-producing bacterium Clostridium acetobutylicum.</title>
        <authorList>
            <person name="Nolling J."/>
            <person name="Breton G."/>
            <person name="Omelchenko M.V."/>
            <person name="Makarova K.S."/>
            <person name="Zeng Q."/>
            <person name="Gibson R."/>
            <person name="Lee H.M."/>
            <person name="Dubois J."/>
            <person name="Qiu D."/>
            <person name="Hitti J."/>
            <person name="Wolf Y.I."/>
            <person name="Tatusov R.L."/>
            <person name="Sabathe F."/>
            <person name="Doucette-Stamm L."/>
            <person name="Soucaille P."/>
            <person name="Daly M.J."/>
            <person name="Bennett G.N."/>
            <person name="Koonin E.V."/>
            <person name="Smith D.R."/>
        </authorList>
    </citation>
    <scope>NUCLEOTIDE SEQUENCE [LARGE SCALE GENOMIC DNA]</scope>
    <source>
        <strain evidence="3">ATCC 824 / DSM 792 / JCM 1419 / LMG 5710 / VKM B-1787</strain>
    </source>
</reference>
<feature type="coiled-coil region" evidence="1">
    <location>
        <begin position="6"/>
        <end position="40"/>
    </location>
</feature>
<gene>
    <name evidence="2" type="ordered locus">CA_C1167</name>
</gene>
<dbReference type="PATRIC" id="fig|272562.8.peg.1372"/>
<keyword evidence="3" id="KW-1185">Reference proteome</keyword>
<name>Q97JV6_CLOAB</name>
<dbReference type="EMBL" id="AE001437">
    <property type="protein sequence ID" value="AAK79139.1"/>
    <property type="molecule type" value="Genomic_DNA"/>
</dbReference>
<evidence type="ECO:0000313" key="2">
    <source>
        <dbReference type="EMBL" id="AAK79139.1"/>
    </source>
</evidence>
<dbReference type="KEGG" id="cac:CA_C1167"/>
<sequence>MKMNKLERLYEIRKELDKTLRKIELEQVQLKNEITEKRNIGWNKMFDDLYSLKKYSCFIDTGISLYKCGDETLGFEIRDEYICVISWKHINCDGKRIEPRTETYFFTIKKQEPFKTDLLYRNYMKYVIYAIENWNEVKVEIERRLSKRIESEMKKKISNLEKRQNELEKELSLINH</sequence>